<sequence>PVQVEMGWNGTGSVRSVISELSRAGNANRKALACGLSTAKPLTARVEFRAV</sequence>
<name>A0A183CST2_GLOPA</name>
<dbReference type="Proteomes" id="UP000050741">
    <property type="component" value="Unassembled WGS sequence"/>
</dbReference>
<evidence type="ECO:0000313" key="2">
    <source>
        <dbReference type="WBParaSite" id="GPLIN_001594000"/>
    </source>
</evidence>
<reference evidence="2" key="2">
    <citation type="submission" date="2016-06" db="UniProtKB">
        <authorList>
            <consortium name="WormBaseParasite"/>
        </authorList>
    </citation>
    <scope>IDENTIFICATION</scope>
</reference>
<proteinExistence type="predicted"/>
<accession>A0A183CST2</accession>
<dbReference type="AlphaFoldDB" id="A0A183CST2"/>
<keyword evidence="1" id="KW-1185">Reference proteome</keyword>
<dbReference type="WBParaSite" id="GPLIN_001594000">
    <property type="protein sequence ID" value="GPLIN_001594000"/>
    <property type="gene ID" value="GPLIN_001594000"/>
</dbReference>
<evidence type="ECO:0000313" key="1">
    <source>
        <dbReference type="Proteomes" id="UP000050741"/>
    </source>
</evidence>
<protein>
    <submittedName>
        <fullName evidence="2">Alpha/beta hydrolase</fullName>
    </submittedName>
</protein>
<organism evidence="1 2">
    <name type="scientific">Globodera pallida</name>
    <name type="common">Potato cyst nematode worm</name>
    <name type="synonym">Heterodera pallida</name>
    <dbReference type="NCBI Taxonomy" id="36090"/>
    <lineage>
        <taxon>Eukaryota</taxon>
        <taxon>Metazoa</taxon>
        <taxon>Ecdysozoa</taxon>
        <taxon>Nematoda</taxon>
        <taxon>Chromadorea</taxon>
        <taxon>Rhabditida</taxon>
        <taxon>Tylenchina</taxon>
        <taxon>Tylenchomorpha</taxon>
        <taxon>Tylenchoidea</taxon>
        <taxon>Heteroderidae</taxon>
        <taxon>Heteroderinae</taxon>
        <taxon>Globodera</taxon>
    </lineage>
</organism>
<reference evidence="1" key="1">
    <citation type="submission" date="2014-05" db="EMBL/GenBank/DDBJ databases">
        <title>The genome and life-stage specific transcriptomes of Globodera pallida elucidate key aspects of plant parasitism by a cyst nematode.</title>
        <authorList>
            <person name="Cotton J.A."/>
            <person name="Lilley C.J."/>
            <person name="Jones L.M."/>
            <person name="Kikuchi T."/>
            <person name="Reid A.J."/>
            <person name="Thorpe P."/>
            <person name="Tsai I.J."/>
            <person name="Beasley H."/>
            <person name="Blok V."/>
            <person name="Cock P.J.A."/>
            <person name="Van den Akker S.E."/>
            <person name="Holroyd N."/>
            <person name="Hunt M."/>
            <person name="Mantelin S."/>
            <person name="Naghra H."/>
            <person name="Pain A."/>
            <person name="Palomares-Rius J.E."/>
            <person name="Zarowiecki M."/>
            <person name="Berriman M."/>
            <person name="Jones J.T."/>
            <person name="Urwin P.E."/>
        </authorList>
    </citation>
    <scope>NUCLEOTIDE SEQUENCE [LARGE SCALE GENOMIC DNA]</scope>
    <source>
        <strain evidence="1">Lindley</strain>
    </source>
</reference>